<dbReference type="EMBL" id="LNYA01000030">
    <property type="protein sequence ID" value="KTC96072.1"/>
    <property type="molecule type" value="Genomic_DNA"/>
</dbReference>
<comment type="caution">
    <text evidence="2">The sequence shown here is derived from an EMBL/GenBank/DDBJ whole genome shotgun (WGS) entry which is preliminary data.</text>
</comment>
<feature type="region of interest" description="Disordered" evidence="1">
    <location>
        <begin position="1"/>
        <end position="22"/>
    </location>
</feature>
<organism evidence="2 3">
    <name type="scientific">Legionella erythra</name>
    <dbReference type="NCBI Taxonomy" id="448"/>
    <lineage>
        <taxon>Bacteria</taxon>
        <taxon>Pseudomonadati</taxon>
        <taxon>Pseudomonadota</taxon>
        <taxon>Gammaproteobacteria</taxon>
        <taxon>Legionellales</taxon>
        <taxon>Legionellaceae</taxon>
        <taxon>Legionella</taxon>
    </lineage>
</organism>
<dbReference type="AlphaFoldDB" id="A0A0W0TKJ3"/>
<dbReference type="PATRIC" id="fig|448.7.peg.1952"/>
<evidence type="ECO:0000313" key="3">
    <source>
        <dbReference type="Proteomes" id="UP000054773"/>
    </source>
</evidence>
<gene>
    <name evidence="2" type="ORF">Lery_1864</name>
</gene>
<protein>
    <submittedName>
        <fullName evidence="2">Uncharacterized protein</fullName>
    </submittedName>
</protein>
<name>A0A0W0TKJ3_LEGER</name>
<keyword evidence="3" id="KW-1185">Reference proteome</keyword>
<accession>A0A0W0TKJ3</accession>
<evidence type="ECO:0000313" key="2">
    <source>
        <dbReference type="EMBL" id="KTC96072.1"/>
    </source>
</evidence>
<dbReference type="STRING" id="448.Lery_1864"/>
<dbReference type="OrthoDB" id="9990841at2"/>
<evidence type="ECO:0000256" key="1">
    <source>
        <dbReference type="SAM" id="MobiDB-lite"/>
    </source>
</evidence>
<dbReference type="RefSeq" id="WP_058527009.1">
    <property type="nucleotide sequence ID" value="NZ_CAAAHY010000007.1"/>
</dbReference>
<reference evidence="2 3" key="1">
    <citation type="submission" date="2015-11" db="EMBL/GenBank/DDBJ databases">
        <title>Genomic analysis of 38 Legionella species identifies large and diverse effector repertoires.</title>
        <authorList>
            <person name="Burstein D."/>
            <person name="Amaro F."/>
            <person name="Zusman T."/>
            <person name="Lifshitz Z."/>
            <person name="Cohen O."/>
            <person name="Gilbert J.A."/>
            <person name="Pupko T."/>
            <person name="Shuman H.A."/>
            <person name="Segal G."/>
        </authorList>
    </citation>
    <scope>NUCLEOTIDE SEQUENCE [LARGE SCALE GENOMIC DNA]</scope>
    <source>
        <strain evidence="2 3">SE-32A-C8</strain>
    </source>
</reference>
<proteinExistence type="predicted"/>
<dbReference type="Proteomes" id="UP000054773">
    <property type="component" value="Unassembled WGS sequence"/>
</dbReference>
<sequence length="116" mass="13172">MTSHIDDTPSEPRSSFKERYQEVKPLTDTDKLIIELERQLKHVESKGKPGGMHEQKANVIRAAIDMLNGNGSLDDLRNTITENPRYNEATFRSTTESLVNRAITMQQDIESGMKPK</sequence>